<organism evidence="1 2">
    <name type="scientific">Vitis vinifera</name>
    <name type="common">Grape</name>
    <dbReference type="NCBI Taxonomy" id="29760"/>
    <lineage>
        <taxon>Eukaryota</taxon>
        <taxon>Viridiplantae</taxon>
        <taxon>Streptophyta</taxon>
        <taxon>Embryophyta</taxon>
        <taxon>Tracheophyta</taxon>
        <taxon>Spermatophyta</taxon>
        <taxon>Magnoliopsida</taxon>
        <taxon>eudicotyledons</taxon>
        <taxon>Gunneridae</taxon>
        <taxon>Pentapetalae</taxon>
        <taxon>rosids</taxon>
        <taxon>Vitales</taxon>
        <taxon>Vitaceae</taxon>
        <taxon>Viteae</taxon>
        <taxon>Vitis</taxon>
    </lineage>
</organism>
<gene>
    <name evidence="1" type="ORF">CK203_100315</name>
</gene>
<evidence type="ECO:0000313" key="1">
    <source>
        <dbReference type="EMBL" id="RVW29929.1"/>
    </source>
</evidence>
<reference evidence="1 2" key="1">
    <citation type="journal article" date="2018" name="PLoS Genet.">
        <title>Population sequencing reveals clonal diversity and ancestral inbreeding in the grapevine cultivar Chardonnay.</title>
        <authorList>
            <person name="Roach M.J."/>
            <person name="Johnson D.L."/>
            <person name="Bohlmann J."/>
            <person name="van Vuuren H.J."/>
            <person name="Jones S.J."/>
            <person name="Pretorius I.S."/>
            <person name="Schmidt S.A."/>
            <person name="Borneman A.R."/>
        </authorList>
    </citation>
    <scope>NUCLEOTIDE SEQUENCE [LARGE SCALE GENOMIC DNA]</scope>
    <source>
        <strain evidence="2">cv. Chardonnay</strain>
        <tissue evidence="1">Leaf</tissue>
    </source>
</reference>
<dbReference type="EMBL" id="QGNW01001820">
    <property type="protein sequence ID" value="RVW29929.1"/>
    <property type="molecule type" value="Genomic_DNA"/>
</dbReference>
<evidence type="ECO:0000313" key="2">
    <source>
        <dbReference type="Proteomes" id="UP000288805"/>
    </source>
</evidence>
<sequence>MVFPMGPLFVEFRVKTLSRSSRDFLHPNYRKLDSVGEWDTWRREKANHIQCHSTAEYGFVPPKFRWWHFESLEQFPEEALPKPPYAIYGPLVAICAKKKGTTKMDSLEFYMELSGACKDWVASLRHFSIWMGRLGIIPKGMLDALHPYLSPNLREDQHHIAHIPRIVVDNQVL</sequence>
<dbReference type="Proteomes" id="UP000288805">
    <property type="component" value="Unassembled WGS sequence"/>
</dbReference>
<name>A0A438D377_VITVI</name>
<accession>A0A438D377</accession>
<dbReference type="AlphaFoldDB" id="A0A438D377"/>
<comment type="caution">
    <text evidence="1">The sequence shown here is derived from an EMBL/GenBank/DDBJ whole genome shotgun (WGS) entry which is preliminary data.</text>
</comment>
<proteinExistence type="predicted"/>
<protein>
    <submittedName>
        <fullName evidence="1">Uncharacterized protein</fullName>
    </submittedName>
</protein>